<dbReference type="AlphaFoldDB" id="A0A3A6QLE6"/>
<dbReference type="SMART" id="SM00966">
    <property type="entry name" value="SpoVT_AbrB"/>
    <property type="match status" value="1"/>
</dbReference>
<dbReference type="OrthoDB" id="9795766at2"/>
<dbReference type="Proteomes" id="UP000273252">
    <property type="component" value="Unassembled WGS sequence"/>
</dbReference>
<reference evidence="2 3" key="1">
    <citation type="submission" date="2018-08" db="EMBL/GenBank/DDBJ databases">
        <title>Vibrio isolated from the Eastern China Marginal Seas.</title>
        <authorList>
            <person name="Li Y."/>
        </authorList>
    </citation>
    <scope>NUCLEOTIDE SEQUENCE [LARGE SCALE GENOMIC DNA]</scope>
    <source>
        <strain evidence="2 3">BEI233</strain>
    </source>
</reference>
<evidence type="ECO:0000313" key="2">
    <source>
        <dbReference type="EMBL" id="RJX68618.1"/>
    </source>
</evidence>
<feature type="domain" description="SpoVT-AbrB" evidence="1">
    <location>
        <begin position="7"/>
        <end position="52"/>
    </location>
</feature>
<dbReference type="EMBL" id="QVMU01000019">
    <property type="protein sequence ID" value="RJX68618.1"/>
    <property type="molecule type" value="Genomic_DNA"/>
</dbReference>
<keyword evidence="3" id="KW-1185">Reference proteome</keyword>
<evidence type="ECO:0000313" key="3">
    <source>
        <dbReference type="Proteomes" id="UP000273252"/>
    </source>
</evidence>
<dbReference type="SUPFAM" id="SSF89447">
    <property type="entry name" value="AbrB/MazE/MraZ-like"/>
    <property type="match status" value="1"/>
</dbReference>
<dbReference type="InterPro" id="IPR037914">
    <property type="entry name" value="SpoVT-AbrB_sf"/>
</dbReference>
<keyword evidence="2" id="KW-0238">DNA-binding</keyword>
<dbReference type="RefSeq" id="WP_120033562.1">
    <property type="nucleotide sequence ID" value="NZ_QVMU01000019.1"/>
</dbReference>
<dbReference type="InterPro" id="IPR007159">
    <property type="entry name" value="SpoVT-AbrB_dom"/>
</dbReference>
<evidence type="ECO:0000259" key="1">
    <source>
        <dbReference type="SMART" id="SM00966"/>
    </source>
</evidence>
<organism evidence="2 3">
    <name type="scientific">Vibrio sinensis</name>
    <dbReference type="NCBI Taxonomy" id="2302434"/>
    <lineage>
        <taxon>Bacteria</taxon>
        <taxon>Pseudomonadati</taxon>
        <taxon>Pseudomonadota</taxon>
        <taxon>Gammaproteobacteria</taxon>
        <taxon>Vibrionales</taxon>
        <taxon>Vibrionaceae</taxon>
        <taxon>Vibrio</taxon>
    </lineage>
</organism>
<proteinExistence type="predicted"/>
<accession>A0A3A6QLE6</accession>
<dbReference type="GO" id="GO:0003677">
    <property type="term" value="F:DNA binding"/>
    <property type="evidence" value="ECO:0007669"/>
    <property type="project" value="UniProtKB-KW"/>
</dbReference>
<dbReference type="Pfam" id="PF04014">
    <property type="entry name" value="MazE_antitoxin"/>
    <property type="match status" value="1"/>
</dbReference>
<comment type="caution">
    <text evidence="2">The sequence shown here is derived from an EMBL/GenBank/DDBJ whole genome shotgun (WGS) entry which is preliminary data.</text>
</comment>
<dbReference type="Gene3D" id="2.10.260.10">
    <property type="match status" value="1"/>
</dbReference>
<protein>
    <submittedName>
        <fullName evidence="2">AbrB/MazE/SpoVT family DNA-binding domain-containing protein</fullName>
    </submittedName>
</protein>
<gene>
    <name evidence="2" type="ORF">DZ860_16610</name>
</gene>
<name>A0A3A6QLE6_9VIBR</name>
<sequence length="83" mass="9123">MSTVIVRQSGGANIVSIPKAIVQTLNLQVGSKLELSIIDNKIVLTPVDENLSLEVLLADSPKESFIMTEDDKEWMDANALVRR</sequence>